<dbReference type="AlphaFoldDB" id="A0A7J7K5U3"/>
<dbReference type="EMBL" id="VXIV02001186">
    <property type="protein sequence ID" value="KAF6033992.1"/>
    <property type="molecule type" value="Genomic_DNA"/>
</dbReference>
<protein>
    <submittedName>
        <fullName evidence="1">Cry2</fullName>
    </submittedName>
</protein>
<evidence type="ECO:0000313" key="1">
    <source>
        <dbReference type="EMBL" id="KAF6033992.1"/>
    </source>
</evidence>
<reference evidence="1" key="1">
    <citation type="submission" date="2020-06" db="EMBL/GenBank/DDBJ databases">
        <title>Draft genome of Bugula neritina, a colonial animal packing powerful symbionts and potential medicines.</title>
        <authorList>
            <person name="Rayko M."/>
        </authorList>
    </citation>
    <scope>NUCLEOTIDE SEQUENCE [LARGE SCALE GENOMIC DNA]</scope>
    <source>
        <strain evidence="1">Kwan_BN1</strain>
    </source>
</reference>
<organism evidence="1 2">
    <name type="scientific">Bugula neritina</name>
    <name type="common">Brown bryozoan</name>
    <name type="synonym">Sertularia neritina</name>
    <dbReference type="NCBI Taxonomy" id="10212"/>
    <lineage>
        <taxon>Eukaryota</taxon>
        <taxon>Metazoa</taxon>
        <taxon>Spiralia</taxon>
        <taxon>Lophotrochozoa</taxon>
        <taxon>Bryozoa</taxon>
        <taxon>Gymnolaemata</taxon>
        <taxon>Cheilostomatida</taxon>
        <taxon>Flustrina</taxon>
        <taxon>Buguloidea</taxon>
        <taxon>Bugulidae</taxon>
        <taxon>Bugula</taxon>
    </lineage>
</organism>
<name>A0A7J7K5U3_BUGNE</name>
<dbReference type="SUPFAM" id="SSF48173">
    <property type="entry name" value="Cryptochrome/photolyase FAD-binding domain"/>
    <property type="match status" value="1"/>
</dbReference>
<proteinExistence type="predicted"/>
<dbReference type="Proteomes" id="UP000593567">
    <property type="component" value="Unassembled WGS sequence"/>
</dbReference>
<dbReference type="OrthoDB" id="435881at2759"/>
<dbReference type="InterPro" id="IPR036134">
    <property type="entry name" value="Crypto/Photolyase_FAD-like_sf"/>
</dbReference>
<accession>A0A7J7K5U3</accession>
<comment type="caution">
    <text evidence="1">The sequence shown here is derived from an EMBL/GenBank/DDBJ whole genome shotgun (WGS) entry which is preliminary data.</text>
</comment>
<gene>
    <name evidence="1" type="ORF">EB796_007704</name>
</gene>
<keyword evidence="2" id="KW-1185">Reference proteome</keyword>
<evidence type="ECO:0000313" key="2">
    <source>
        <dbReference type="Proteomes" id="UP000593567"/>
    </source>
</evidence>
<sequence>MWVASFEERPRLTPASLLPSSNTLTPYLDLGCLSARRLYYEMNNLYRRVIEGRPEQTPYFSPWTVSDERIFLCRSKSE</sequence>
<dbReference type="Gene3D" id="1.25.40.80">
    <property type="match status" value="1"/>
</dbReference>